<protein>
    <submittedName>
        <fullName evidence="1">Chloramphenicol acetyltransferase</fullName>
    </submittedName>
</protein>
<dbReference type="InterPro" id="IPR001707">
    <property type="entry name" value="Cmp_AcTrfase"/>
</dbReference>
<accession>A0A9D1CIR5</accession>
<comment type="caution">
    <text evidence="1">The sequence shown here is derived from an EMBL/GenBank/DDBJ whole genome shotgun (WGS) entry which is preliminary data.</text>
</comment>
<dbReference type="Proteomes" id="UP000886819">
    <property type="component" value="Unassembled WGS sequence"/>
</dbReference>
<dbReference type="SMART" id="SM01059">
    <property type="entry name" value="CAT"/>
    <property type="match status" value="1"/>
</dbReference>
<name>A0A9D1CIR5_9FIRM</name>
<dbReference type="Pfam" id="PF00302">
    <property type="entry name" value="CAT"/>
    <property type="match status" value="1"/>
</dbReference>
<proteinExistence type="predicted"/>
<dbReference type="PANTHER" id="PTHR38474:SF1">
    <property type="entry name" value="SLR0299 PROTEIN"/>
    <property type="match status" value="1"/>
</dbReference>
<dbReference type="Gene3D" id="3.30.559.10">
    <property type="entry name" value="Chloramphenicol acetyltransferase-like domain"/>
    <property type="match status" value="1"/>
</dbReference>
<organism evidence="1 2">
    <name type="scientific">Candidatus Avichristensenella intestinipullorum</name>
    <dbReference type="NCBI Taxonomy" id="2840693"/>
    <lineage>
        <taxon>Bacteria</taxon>
        <taxon>Bacillati</taxon>
        <taxon>Bacillota</taxon>
        <taxon>Clostridia</taxon>
        <taxon>Candidatus Avichristensenella</taxon>
    </lineage>
</organism>
<reference evidence="1" key="2">
    <citation type="journal article" date="2021" name="PeerJ">
        <title>Extensive microbial diversity within the chicken gut microbiome revealed by metagenomics and culture.</title>
        <authorList>
            <person name="Gilroy R."/>
            <person name="Ravi A."/>
            <person name="Getino M."/>
            <person name="Pursley I."/>
            <person name="Horton D.L."/>
            <person name="Alikhan N.F."/>
            <person name="Baker D."/>
            <person name="Gharbi K."/>
            <person name="Hall N."/>
            <person name="Watson M."/>
            <person name="Adriaenssens E.M."/>
            <person name="Foster-Nyarko E."/>
            <person name="Jarju S."/>
            <person name="Secka A."/>
            <person name="Antonio M."/>
            <person name="Oren A."/>
            <person name="Chaudhuri R.R."/>
            <person name="La Ragione R."/>
            <person name="Hildebrand F."/>
            <person name="Pallen M.J."/>
        </authorList>
    </citation>
    <scope>NUCLEOTIDE SEQUENCE</scope>
    <source>
        <strain evidence="1">ChiHile30-977</strain>
    </source>
</reference>
<evidence type="ECO:0000313" key="2">
    <source>
        <dbReference type="Proteomes" id="UP000886819"/>
    </source>
</evidence>
<dbReference type="AlphaFoldDB" id="A0A9D1CIR5"/>
<dbReference type="InterPro" id="IPR023213">
    <property type="entry name" value="CAT-like_dom_sf"/>
</dbReference>
<dbReference type="EMBL" id="DVFI01000047">
    <property type="protein sequence ID" value="HIQ62613.1"/>
    <property type="molecule type" value="Genomic_DNA"/>
</dbReference>
<gene>
    <name evidence="1" type="ORF">IAA66_03380</name>
</gene>
<reference evidence="1" key="1">
    <citation type="submission" date="2020-10" db="EMBL/GenBank/DDBJ databases">
        <authorList>
            <person name="Gilroy R."/>
        </authorList>
    </citation>
    <scope>NUCLEOTIDE SEQUENCE</scope>
    <source>
        <strain evidence="1">ChiHile30-977</strain>
    </source>
</reference>
<dbReference type="PANTHER" id="PTHR38474">
    <property type="entry name" value="SLR0299 PROTEIN"/>
    <property type="match status" value="1"/>
</dbReference>
<evidence type="ECO:0000313" key="1">
    <source>
        <dbReference type="EMBL" id="HIQ62613.1"/>
    </source>
</evidence>
<dbReference type="SUPFAM" id="SSF52777">
    <property type="entry name" value="CoA-dependent acyltransferases"/>
    <property type="match status" value="1"/>
</dbReference>
<dbReference type="GO" id="GO:0008811">
    <property type="term" value="F:chloramphenicol O-acetyltransferase activity"/>
    <property type="evidence" value="ECO:0007669"/>
    <property type="project" value="InterPro"/>
</dbReference>
<sequence length="213" mass="25079">MTAMKEIAYRDWYRYEHAEFFRRPALPYVSMTFTLEAGRLRRWARARGVSFYLSLVWASQHVMDMREDFRWRIRGDRVALIDHPIPSFSDMTPGSELFKIVNVPINGDDMEAYARRARAVADAQTAYFPPPEEEARDDYTYFSSSPLAVFRSLTQPMDLTRDDCIPAIAWSRYYEENGRLLLPYAIQFNHRVVDGWHVARFINELQAYLDALE</sequence>